<proteinExistence type="predicted"/>
<dbReference type="Proteomes" id="UP000619101">
    <property type="component" value="Unassembled WGS sequence"/>
</dbReference>
<dbReference type="Gene3D" id="2.60.40.1630">
    <property type="entry name" value="bacillus anthracis domain"/>
    <property type="match status" value="1"/>
</dbReference>
<dbReference type="Gene3D" id="2.60.40.1640">
    <property type="entry name" value="Conserved domain protein"/>
    <property type="match status" value="1"/>
</dbReference>
<dbReference type="Pfam" id="PF13786">
    <property type="entry name" value="DUF4179"/>
    <property type="match status" value="1"/>
</dbReference>
<evidence type="ECO:0000256" key="1">
    <source>
        <dbReference type="SAM" id="Phobius"/>
    </source>
</evidence>
<name>A0ABR8XV95_9BACL</name>
<gene>
    <name evidence="4" type="ORF">H9635_03840</name>
</gene>
<keyword evidence="1" id="KW-0812">Transmembrane</keyword>
<organism evidence="4 5">
    <name type="scientific">Solibacillus faecavium</name>
    <dbReference type="NCBI Taxonomy" id="2762221"/>
    <lineage>
        <taxon>Bacteria</taxon>
        <taxon>Bacillati</taxon>
        <taxon>Bacillota</taxon>
        <taxon>Bacilli</taxon>
        <taxon>Bacillales</taxon>
        <taxon>Caryophanaceae</taxon>
        <taxon>Solibacillus</taxon>
    </lineage>
</organism>
<dbReference type="EMBL" id="JACSPZ010000002">
    <property type="protein sequence ID" value="MBD8035860.1"/>
    <property type="molecule type" value="Genomic_DNA"/>
</dbReference>
<keyword evidence="5" id="KW-1185">Reference proteome</keyword>
<dbReference type="InterPro" id="IPR025436">
    <property type="entry name" value="DUF4179"/>
</dbReference>
<evidence type="ECO:0000259" key="2">
    <source>
        <dbReference type="Pfam" id="PF13786"/>
    </source>
</evidence>
<dbReference type="RefSeq" id="WP_191698835.1">
    <property type="nucleotide sequence ID" value="NZ_JACSPZ010000002.1"/>
</dbReference>
<evidence type="ECO:0000313" key="5">
    <source>
        <dbReference type="Proteomes" id="UP000619101"/>
    </source>
</evidence>
<sequence>MKNLFKHFNDIEIDITEFEEAEVTELEKAQFKRDLRIQTSKTTSRKWMKGAAAVCLSLGIGTASIIGLSYTTFAQEIPILNSIIKLFSTQDKRISGYEEFADQQHLVAESNGTTITVNESLFDSKKFLVGYYIETDRDLGESPEIETTFKVDGRDYSLFRTKHRIEKVGPNQYAGLTTAILNLSNYLQEANFEFHISSISSQDKKEMIQGSWDFEIYAKATEPKIQIVEAPASKKDDLGIKLNEIIYTPFSFIVNYRETMKNENLKEKWDTYSSGLKVKDNLGNTYKSTLTGGIGHDYEHTEFVFTFEKLHPDAETLIFTPLFKLKMADGIDENGAMYFMNNSNSIKEIIELEDIIVDIQK</sequence>
<feature type="transmembrane region" description="Helical" evidence="1">
    <location>
        <begin position="51"/>
        <end position="73"/>
    </location>
</feature>
<feature type="domain" description="DUF5643" evidence="3">
    <location>
        <begin position="235"/>
        <end position="324"/>
    </location>
</feature>
<evidence type="ECO:0000313" key="4">
    <source>
        <dbReference type="EMBL" id="MBD8035860.1"/>
    </source>
</evidence>
<comment type="caution">
    <text evidence="4">The sequence shown here is derived from an EMBL/GenBank/DDBJ whole genome shotgun (WGS) entry which is preliminary data.</text>
</comment>
<keyword evidence="1" id="KW-1133">Transmembrane helix</keyword>
<accession>A0ABR8XV95</accession>
<dbReference type="InterPro" id="IPR040680">
    <property type="entry name" value="DUF5643"/>
</dbReference>
<keyword evidence="1" id="KW-0472">Membrane</keyword>
<feature type="domain" description="DUF4179" evidence="2">
    <location>
        <begin position="44"/>
        <end position="134"/>
    </location>
</feature>
<evidence type="ECO:0000259" key="3">
    <source>
        <dbReference type="Pfam" id="PF18705"/>
    </source>
</evidence>
<dbReference type="Pfam" id="PF18705">
    <property type="entry name" value="DUF5643"/>
    <property type="match status" value="1"/>
</dbReference>
<protein>
    <submittedName>
        <fullName evidence="4">DUF4179 domain-containing protein</fullName>
    </submittedName>
</protein>
<reference evidence="4 5" key="1">
    <citation type="submission" date="2020-08" db="EMBL/GenBank/DDBJ databases">
        <title>A Genomic Blueprint of the Chicken Gut Microbiome.</title>
        <authorList>
            <person name="Gilroy R."/>
            <person name="Ravi A."/>
            <person name="Getino M."/>
            <person name="Pursley I."/>
            <person name="Horton D.L."/>
            <person name="Alikhan N.-F."/>
            <person name="Baker D."/>
            <person name="Gharbi K."/>
            <person name="Hall N."/>
            <person name="Watson M."/>
            <person name="Adriaenssens E.M."/>
            <person name="Foster-Nyarko E."/>
            <person name="Jarju S."/>
            <person name="Secka A."/>
            <person name="Antonio M."/>
            <person name="Oren A."/>
            <person name="Chaudhuri R."/>
            <person name="La Ragione R.M."/>
            <person name="Hildebrand F."/>
            <person name="Pallen M.J."/>
        </authorList>
    </citation>
    <scope>NUCLEOTIDE SEQUENCE [LARGE SCALE GENOMIC DNA]</scope>
    <source>
        <strain evidence="4 5">A46</strain>
    </source>
</reference>